<evidence type="ECO:0000313" key="10">
    <source>
        <dbReference type="Proteomes" id="UP000280296"/>
    </source>
</evidence>
<evidence type="ECO:0000313" key="9">
    <source>
        <dbReference type="EMBL" id="RUL89640.1"/>
    </source>
</evidence>
<evidence type="ECO:0000256" key="3">
    <source>
        <dbReference type="ARBA" id="ARBA00022553"/>
    </source>
</evidence>
<evidence type="ECO:0000256" key="4">
    <source>
        <dbReference type="ARBA" id="ARBA00022723"/>
    </source>
</evidence>
<dbReference type="Gene3D" id="3.40.120.10">
    <property type="entry name" value="Alpha-D-Glucose-1,6-Bisphosphate, subunit A, domain 3"/>
    <property type="match status" value="3"/>
</dbReference>
<protein>
    <submittedName>
        <fullName evidence="9">Phosphoglucosamine mutase</fullName>
        <ecNumber evidence="9">5.4.2.10</ecNumber>
    </submittedName>
</protein>
<dbReference type="GO" id="GO:0005975">
    <property type="term" value="P:carbohydrate metabolic process"/>
    <property type="evidence" value="ECO:0007669"/>
    <property type="project" value="InterPro"/>
</dbReference>
<reference evidence="9 10" key="2">
    <citation type="submission" date="2019-01" db="EMBL/GenBank/DDBJ databases">
        <title>Tautonia sociabilis, a novel thermotolerant planctomycete of Isosphaeraceae family, isolated from a 4000 m deep subterranean habitat.</title>
        <authorList>
            <person name="Kovaleva O.L."/>
            <person name="Elcheninov A.G."/>
            <person name="Van Heerden E."/>
            <person name="Toshchakov S.V."/>
            <person name="Novikov A."/>
            <person name="Bonch-Osmolovskaya E.A."/>
            <person name="Kublanov I.V."/>
        </authorList>
    </citation>
    <scope>NUCLEOTIDE SEQUENCE [LARGE SCALE GENOMIC DNA]</scope>
    <source>
        <strain evidence="9 10">GM2012</strain>
    </source>
</reference>
<dbReference type="Pfam" id="PF02879">
    <property type="entry name" value="PGM_PMM_II"/>
    <property type="match status" value="1"/>
</dbReference>
<dbReference type="PROSITE" id="PS50206">
    <property type="entry name" value="RHODANESE_3"/>
    <property type="match status" value="1"/>
</dbReference>
<feature type="domain" description="Rhodanese" evidence="8">
    <location>
        <begin position="180"/>
        <end position="223"/>
    </location>
</feature>
<evidence type="ECO:0000256" key="7">
    <source>
        <dbReference type="RuleBase" id="RU004326"/>
    </source>
</evidence>
<dbReference type="EC" id="5.4.2.10" evidence="9"/>
<dbReference type="SUPFAM" id="SSF53738">
    <property type="entry name" value="Phosphoglucomutase, first 3 domains"/>
    <property type="match status" value="3"/>
</dbReference>
<dbReference type="GO" id="GO:0006048">
    <property type="term" value="P:UDP-N-acetylglucosamine biosynthetic process"/>
    <property type="evidence" value="ECO:0007669"/>
    <property type="project" value="TreeGrafter"/>
</dbReference>
<organism evidence="9 10">
    <name type="scientific">Tautonia sociabilis</name>
    <dbReference type="NCBI Taxonomy" id="2080755"/>
    <lineage>
        <taxon>Bacteria</taxon>
        <taxon>Pseudomonadati</taxon>
        <taxon>Planctomycetota</taxon>
        <taxon>Planctomycetia</taxon>
        <taxon>Isosphaerales</taxon>
        <taxon>Isosphaeraceae</taxon>
        <taxon>Tautonia</taxon>
    </lineage>
</organism>
<dbReference type="InterPro" id="IPR050060">
    <property type="entry name" value="Phosphoglucosamine_mutase"/>
</dbReference>
<evidence type="ECO:0000259" key="8">
    <source>
        <dbReference type="PROSITE" id="PS50206"/>
    </source>
</evidence>
<dbReference type="PANTHER" id="PTHR42946:SF1">
    <property type="entry name" value="PHOSPHOGLUCOMUTASE (ALPHA-D-GLUCOSE-1,6-BISPHOSPHATE-DEPENDENT)"/>
    <property type="match status" value="1"/>
</dbReference>
<dbReference type="PANTHER" id="PTHR42946">
    <property type="entry name" value="PHOSPHOHEXOSE MUTASE"/>
    <property type="match status" value="1"/>
</dbReference>
<dbReference type="SUPFAM" id="SSF55957">
    <property type="entry name" value="Phosphoglucomutase, C-terminal domain"/>
    <property type="match status" value="1"/>
</dbReference>
<dbReference type="GO" id="GO:0005829">
    <property type="term" value="C:cytosol"/>
    <property type="evidence" value="ECO:0007669"/>
    <property type="project" value="TreeGrafter"/>
</dbReference>
<name>A0A432MQK4_9BACT</name>
<dbReference type="NCBIfam" id="TIGR03990">
    <property type="entry name" value="Arch_GlmM"/>
    <property type="match status" value="1"/>
</dbReference>
<dbReference type="AlphaFoldDB" id="A0A432MQK4"/>
<dbReference type="InterPro" id="IPR005843">
    <property type="entry name" value="A-D-PHexomutase_C"/>
</dbReference>
<dbReference type="GO" id="GO:0009252">
    <property type="term" value="P:peptidoglycan biosynthetic process"/>
    <property type="evidence" value="ECO:0007669"/>
    <property type="project" value="TreeGrafter"/>
</dbReference>
<dbReference type="Proteomes" id="UP000280296">
    <property type="component" value="Unassembled WGS sequence"/>
</dbReference>
<dbReference type="Pfam" id="PF02878">
    <property type="entry name" value="PGM_PMM_I"/>
    <property type="match status" value="1"/>
</dbReference>
<dbReference type="PROSITE" id="PS00710">
    <property type="entry name" value="PGM_PMM"/>
    <property type="match status" value="1"/>
</dbReference>
<keyword evidence="6 9" id="KW-0413">Isomerase</keyword>
<dbReference type="PRINTS" id="PR00509">
    <property type="entry name" value="PGMPMM"/>
</dbReference>
<accession>A0A432MQK4</accession>
<dbReference type="InterPro" id="IPR024086">
    <property type="entry name" value="GlmM_arc-type"/>
</dbReference>
<comment type="similarity">
    <text evidence="2 7">Belongs to the phosphohexose mutase family.</text>
</comment>
<gene>
    <name evidence="9" type="primary">glmM</name>
    <name evidence="9" type="ORF">TsocGM_00255</name>
</gene>
<dbReference type="InterPro" id="IPR005846">
    <property type="entry name" value="A-D-PHexomutase_a/b/a-III"/>
</dbReference>
<keyword evidence="5 7" id="KW-0460">Magnesium</keyword>
<dbReference type="Pfam" id="PF02880">
    <property type="entry name" value="PGM_PMM_III"/>
    <property type="match status" value="1"/>
</dbReference>
<sequence length="456" mass="47753">MGTRIASISGLRGIIGDGLDPVDVTAFAASYAAEVASRSGKDAPGILVGHDARRSAEMMTAAVLAGLSASGCNAVALGPTATPTLGFLVKERGADGGIQISASHNPAEYNGLKFFRASGSVLGPDEGRAVLDRFERRAFRWAPADRLGTISQDHSLPVSHGLRILGLVDPEAVPRRRFRVVLDAGHGAGGRLAVWMLRQLGCSVRVLGGEPDGRYDHPPEPTEENLGELSAVVPALDADVGFAQDPDADRLAIVDETGRYIGEELTLALAVRRRLAQQPGPVAMNLSTSRVAEEVARGLGGEVVRTPVGEINVVEAMREHDAVIGGEGNGGVIDPRVGWVRDSFVGIALVLDLMAATGKRLSELVDELPSFAMVKAKFPAGPEPIAATLDRIAAAHPEAAADRRDGLRLDWPDAWAHVRASNTEPIVRVIAEARAADRARSLAEALGRLAGGGGPS</sequence>
<evidence type="ECO:0000256" key="1">
    <source>
        <dbReference type="ARBA" id="ARBA00001946"/>
    </source>
</evidence>
<dbReference type="InterPro" id="IPR036900">
    <property type="entry name" value="A-D-PHexomutase_C_sf"/>
</dbReference>
<evidence type="ECO:0000256" key="6">
    <source>
        <dbReference type="ARBA" id="ARBA00023235"/>
    </source>
</evidence>
<reference evidence="9 10" key="1">
    <citation type="submission" date="2018-12" db="EMBL/GenBank/DDBJ databases">
        <authorList>
            <person name="Toschakov S.V."/>
        </authorList>
    </citation>
    <scope>NUCLEOTIDE SEQUENCE [LARGE SCALE GENOMIC DNA]</scope>
    <source>
        <strain evidence="9 10">GM2012</strain>
    </source>
</reference>
<dbReference type="InterPro" id="IPR005844">
    <property type="entry name" value="A-D-PHexomutase_a/b/a-I"/>
</dbReference>
<dbReference type="InterPro" id="IPR016066">
    <property type="entry name" value="A-D-PHexomutase_CS"/>
</dbReference>
<dbReference type="RefSeq" id="WP_126723315.1">
    <property type="nucleotide sequence ID" value="NZ_RYZH01000001.1"/>
</dbReference>
<evidence type="ECO:0000256" key="2">
    <source>
        <dbReference type="ARBA" id="ARBA00010231"/>
    </source>
</evidence>
<dbReference type="GO" id="GO:0008966">
    <property type="term" value="F:phosphoglucosamine mutase activity"/>
    <property type="evidence" value="ECO:0007669"/>
    <property type="project" value="UniProtKB-EC"/>
</dbReference>
<keyword evidence="10" id="KW-1185">Reference proteome</keyword>
<proteinExistence type="inferred from homology"/>
<dbReference type="InterPro" id="IPR001763">
    <property type="entry name" value="Rhodanese-like_dom"/>
</dbReference>
<comment type="caution">
    <text evidence="9">The sequence shown here is derived from an EMBL/GenBank/DDBJ whole genome shotgun (WGS) entry which is preliminary data.</text>
</comment>
<dbReference type="Gene3D" id="3.30.310.50">
    <property type="entry name" value="Alpha-D-phosphohexomutase, C-terminal domain"/>
    <property type="match status" value="1"/>
</dbReference>
<dbReference type="EMBL" id="RYZH01000001">
    <property type="protein sequence ID" value="RUL89640.1"/>
    <property type="molecule type" value="Genomic_DNA"/>
</dbReference>
<keyword evidence="3" id="KW-0597">Phosphoprotein</keyword>
<dbReference type="OrthoDB" id="9806956at2"/>
<comment type="cofactor">
    <cofactor evidence="1">
        <name>Mg(2+)</name>
        <dbReference type="ChEBI" id="CHEBI:18420"/>
    </cofactor>
</comment>
<dbReference type="InterPro" id="IPR005841">
    <property type="entry name" value="Alpha-D-phosphohexomutase_SF"/>
</dbReference>
<dbReference type="GO" id="GO:0000287">
    <property type="term" value="F:magnesium ion binding"/>
    <property type="evidence" value="ECO:0007669"/>
    <property type="project" value="InterPro"/>
</dbReference>
<dbReference type="InterPro" id="IPR005845">
    <property type="entry name" value="A-D-PHexomutase_a/b/a-II"/>
</dbReference>
<keyword evidence="4 7" id="KW-0479">Metal-binding</keyword>
<dbReference type="Pfam" id="PF00408">
    <property type="entry name" value="PGM_PMM_IV"/>
    <property type="match status" value="1"/>
</dbReference>
<evidence type="ECO:0000256" key="5">
    <source>
        <dbReference type="ARBA" id="ARBA00022842"/>
    </source>
</evidence>
<dbReference type="InterPro" id="IPR016055">
    <property type="entry name" value="A-D-PHexomutase_a/b/a-I/II/III"/>
</dbReference>
<dbReference type="GO" id="GO:0004615">
    <property type="term" value="F:phosphomannomutase activity"/>
    <property type="evidence" value="ECO:0007669"/>
    <property type="project" value="TreeGrafter"/>
</dbReference>